<evidence type="ECO:0000313" key="1">
    <source>
        <dbReference type="EMBL" id="PRY38383.1"/>
    </source>
</evidence>
<sequence length="66" mass="7326">MAGLSIGSYHQIEKVATLVSSQYLTVTNTKPGFQNTRIPLLAACFEPVDSFLIKIYQTRQQHGQSV</sequence>
<dbReference type="EMBL" id="PVTE01000009">
    <property type="protein sequence ID" value="PRY38383.1"/>
    <property type="molecule type" value="Genomic_DNA"/>
</dbReference>
<accession>A0A2T0SYE8</accession>
<gene>
    <name evidence="1" type="ORF">CLV58_109110</name>
</gene>
<proteinExistence type="predicted"/>
<comment type="caution">
    <text evidence="1">The sequence shown here is derived from an EMBL/GenBank/DDBJ whole genome shotgun (WGS) entry which is preliminary data.</text>
</comment>
<name>A0A2T0SYE8_9BACT</name>
<organism evidence="1 2">
    <name type="scientific">Spirosoma oryzae</name>
    <dbReference type="NCBI Taxonomy" id="1469603"/>
    <lineage>
        <taxon>Bacteria</taxon>
        <taxon>Pseudomonadati</taxon>
        <taxon>Bacteroidota</taxon>
        <taxon>Cytophagia</taxon>
        <taxon>Cytophagales</taxon>
        <taxon>Cytophagaceae</taxon>
        <taxon>Spirosoma</taxon>
    </lineage>
</organism>
<evidence type="ECO:0000313" key="2">
    <source>
        <dbReference type="Proteomes" id="UP000238375"/>
    </source>
</evidence>
<reference evidence="1 2" key="1">
    <citation type="submission" date="2018-03" db="EMBL/GenBank/DDBJ databases">
        <title>Genomic Encyclopedia of Archaeal and Bacterial Type Strains, Phase II (KMG-II): from individual species to whole genera.</title>
        <authorList>
            <person name="Goeker M."/>
        </authorList>
    </citation>
    <scope>NUCLEOTIDE SEQUENCE [LARGE SCALE GENOMIC DNA]</scope>
    <source>
        <strain evidence="1 2">DSM 28354</strain>
    </source>
</reference>
<protein>
    <submittedName>
        <fullName evidence="1">Uncharacterized protein</fullName>
    </submittedName>
</protein>
<keyword evidence="2" id="KW-1185">Reference proteome</keyword>
<dbReference type="Proteomes" id="UP000238375">
    <property type="component" value="Unassembled WGS sequence"/>
</dbReference>
<dbReference type="AlphaFoldDB" id="A0A2T0SYE8"/>